<dbReference type="SMART" id="SM00530">
    <property type="entry name" value="HTH_XRE"/>
    <property type="match status" value="1"/>
</dbReference>
<gene>
    <name evidence="2" type="ORF">SE17_09310</name>
</gene>
<proteinExistence type="predicted"/>
<dbReference type="PROSITE" id="PS50943">
    <property type="entry name" value="HTH_CROC1"/>
    <property type="match status" value="1"/>
</dbReference>
<dbReference type="Pfam" id="PF13560">
    <property type="entry name" value="HTH_31"/>
    <property type="match status" value="1"/>
</dbReference>
<comment type="caution">
    <text evidence="2">The sequence shown here is derived from an EMBL/GenBank/DDBJ whole genome shotgun (WGS) entry which is preliminary data.</text>
</comment>
<evidence type="ECO:0000259" key="1">
    <source>
        <dbReference type="PROSITE" id="PS50943"/>
    </source>
</evidence>
<protein>
    <submittedName>
        <fullName evidence="2">XRE family transcriptional regulator</fullName>
    </submittedName>
</protein>
<accession>A0A0P9D360</accession>
<dbReference type="PATRIC" id="fig|186479.3.peg.4900"/>
<dbReference type="InterPro" id="IPR001387">
    <property type="entry name" value="Cro/C1-type_HTH"/>
</dbReference>
<dbReference type="AlphaFoldDB" id="A0A0P9D360"/>
<dbReference type="Proteomes" id="UP000050509">
    <property type="component" value="Unassembled WGS sequence"/>
</dbReference>
<name>A0A0P9D360_9CHLR</name>
<dbReference type="CDD" id="cd00093">
    <property type="entry name" value="HTH_XRE"/>
    <property type="match status" value="1"/>
</dbReference>
<organism evidence="2 3">
    <name type="scientific">Kouleothrix aurantiaca</name>
    <dbReference type="NCBI Taxonomy" id="186479"/>
    <lineage>
        <taxon>Bacteria</taxon>
        <taxon>Bacillati</taxon>
        <taxon>Chloroflexota</taxon>
        <taxon>Chloroflexia</taxon>
        <taxon>Chloroflexales</taxon>
        <taxon>Roseiflexineae</taxon>
        <taxon>Roseiflexaceae</taxon>
        <taxon>Kouleothrix</taxon>
    </lineage>
</organism>
<feature type="domain" description="HTH cro/C1-type" evidence="1">
    <location>
        <begin position="12"/>
        <end position="64"/>
    </location>
</feature>
<dbReference type="Gene3D" id="1.10.260.40">
    <property type="entry name" value="lambda repressor-like DNA-binding domains"/>
    <property type="match status" value="1"/>
</dbReference>
<reference evidence="2 3" key="1">
    <citation type="submission" date="2015-09" db="EMBL/GenBank/DDBJ databases">
        <title>Draft genome sequence of Kouleothrix aurantiaca JCM 19913.</title>
        <authorList>
            <person name="Hemp J."/>
        </authorList>
    </citation>
    <scope>NUCLEOTIDE SEQUENCE [LARGE SCALE GENOMIC DNA]</scope>
    <source>
        <strain evidence="2 3">COM-B</strain>
    </source>
</reference>
<dbReference type="GO" id="GO:0003677">
    <property type="term" value="F:DNA binding"/>
    <property type="evidence" value="ECO:0007669"/>
    <property type="project" value="InterPro"/>
</dbReference>
<evidence type="ECO:0000313" key="3">
    <source>
        <dbReference type="Proteomes" id="UP000050509"/>
    </source>
</evidence>
<keyword evidence="3" id="KW-1185">Reference proteome</keyword>
<dbReference type="EMBL" id="LJCR01000244">
    <property type="protein sequence ID" value="KPV53496.1"/>
    <property type="molecule type" value="Genomic_DNA"/>
</dbReference>
<dbReference type="SUPFAM" id="SSF47413">
    <property type="entry name" value="lambda repressor-like DNA-binding domains"/>
    <property type="match status" value="1"/>
</dbReference>
<evidence type="ECO:0000313" key="2">
    <source>
        <dbReference type="EMBL" id="KPV53496.1"/>
    </source>
</evidence>
<sequence>MASLTERLADVIKRKRQRDRFTQSDLGARIGASGSYISALEAATTSPRISDIEGLATAFRTTGFDMICEAAKQDGYTFSASNRERDAFLSLYDSLSPENKQHARTYLLFLRELQDRPPQE</sequence>
<dbReference type="InterPro" id="IPR010982">
    <property type="entry name" value="Lambda_DNA-bd_dom_sf"/>
</dbReference>